<gene>
    <name evidence="3" type="ORF">AKO1_009375</name>
</gene>
<name>A0AAW2ZLA3_9EUKA</name>
<comment type="caution">
    <text evidence="3">The sequence shown here is derived from an EMBL/GenBank/DDBJ whole genome shotgun (WGS) entry which is preliminary data.</text>
</comment>
<keyword evidence="4" id="KW-1185">Reference proteome</keyword>
<accession>A0AAW2ZLA3</accession>
<dbReference type="AlphaFoldDB" id="A0AAW2ZLA3"/>
<evidence type="ECO:0000256" key="2">
    <source>
        <dbReference type="SAM" id="SignalP"/>
    </source>
</evidence>
<dbReference type="EMBL" id="JAOPGA020001632">
    <property type="protein sequence ID" value="KAL0490077.1"/>
    <property type="molecule type" value="Genomic_DNA"/>
</dbReference>
<keyword evidence="1" id="KW-0472">Membrane</keyword>
<keyword evidence="2" id="KW-0732">Signal</keyword>
<evidence type="ECO:0000313" key="3">
    <source>
        <dbReference type="EMBL" id="KAL0490077.1"/>
    </source>
</evidence>
<keyword evidence="1" id="KW-0812">Transmembrane</keyword>
<proteinExistence type="predicted"/>
<protein>
    <submittedName>
        <fullName evidence="3">Large-conductance mechanosensitive channel</fullName>
    </submittedName>
</protein>
<dbReference type="Proteomes" id="UP001431209">
    <property type="component" value="Unassembled WGS sequence"/>
</dbReference>
<feature type="transmembrane region" description="Helical" evidence="1">
    <location>
        <begin position="227"/>
        <end position="252"/>
    </location>
</feature>
<evidence type="ECO:0000256" key="1">
    <source>
        <dbReference type="SAM" id="Phobius"/>
    </source>
</evidence>
<feature type="signal peptide" evidence="2">
    <location>
        <begin position="1"/>
        <end position="19"/>
    </location>
</feature>
<feature type="chain" id="PRO_5043610143" evidence="2">
    <location>
        <begin position="20"/>
        <end position="286"/>
    </location>
</feature>
<organism evidence="3 4">
    <name type="scientific">Acrasis kona</name>
    <dbReference type="NCBI Taxonomy" id="1008807"/>
    <lineage>
        <taxon>Eukaryota</taxon>
        <taxon>Discoba</taxon>
        <taxon>Heterolobosea</taxon>
        <taxon>Tetramitia</taxon>
        <taxon>Eutetramitia</taxon>
        <taxon>Acrasidae</taxon>
        <taxon>Acrasis</taxon>
    </lineage>
</organism>
<keyword evidence="1" id="KW-1133">Transmembrane helix</keyword>
<evidence type="ECO:0000313" key="4">
    <source>
        <dbReference type="Proteomes" id="UP001431209"/>
    </source>
</evidence>
<reference evidence="3 4" key="1">
    <citation type="submission" date="2024-03" db="EMBL/GenBank/DDBJ databases">
        <title>The Acrasis kona genome and developmental transcriptomes reveal deep origins of eukaryotic multicellular pathways.</title>
        <authorList>
            <person name="Sheikh S."/>
            <person name="Fu C.-J."/>
            <person name="Brown M.W."/>
            <person name="Baldauf S.L."/>
        </authorList>
    </citation>
    <scope>NUCLEOTIDE SEQUENCE [LARGE SCALE GENOMIC DNA]</scope>
    <source>
        <strain evidence="3 4">ATCC MYA-3509</strain>
    </source>
</reference>
<sequence>MTSWCLSVLLLLYFTSVQILCEEHLVLSINNKEPKYFKLDLLPNNKTFIYAILTEPWYTFEISEVNNLHTFNQGDDLRSLSLEIEPQSLPRTLTFKAIYNNYSGMKEINNAKMNFNIKHSQVAVQNLEANFANVLKQSEQYLYYSIRVLGSYKVTVSCDSDVEVITSLDEFPSYNHKSTIGKKVEISDIVRSPSSVIVAIRKSSFCVNCGNVELYVYTSDYRNESTILLIVTGSVVLFLLIVFGLSVLISIIRVYQKKKIEEKDPSSPLIPNVNRTYNTIIINKIR</sequence>